<dbReference type="Proteomes" id="UP000295285">
    <property type="component" value="Unassembled WGS sequence"/>
</dbReference>
<dbReference type="EMBL" id="SMDG01000034">
    <property type="protein sequence ID" value="TCW45022.1"/>
    <property type="molecule type" value="Genomic_DNA"/>
</dbReference>
<accession>A0A4R4AWY6</accession>
<gene>
    <name evidence="1" type="ORF">EC910_13421</name>
</gene>
<reference evidence="1 2" key="1">
    <citation type="submission" date="2019-03" db="EMBL/GenBank/DDBJ databases">
        <title>Above-ground endophytic microbial communities from plants in different locations in the United States.</title>
        <authorList>
            <person name="Frank C."/>
        </authorList>
    </citation>
    <scope>NUCLEOTIDE SEQUENCE [LARGE SCALE GENOMIC DNA]</scope>
    <source>
        <strain evidence="1 2">LP_2_YM</strain>
    </source>
</reference>
<proteinExistence type="predicted"/>
<comment type="caution">
    <text evidence="1">The sequence shown here is derived from an EMBL/GenBank/DDBJ whole genome shotgun (WGS) entry which is preliminary data.</text>
</comment>
<protein>
    <submittedName>
        <fullName evidence="1">Uncharacterized protein</fullName>
    </submittedName>
</protein>
<sequence>MGFNLIEYTEVLIGIHFKYVVANMLACANRYASPIYLSVQSHLQEN</sequence>
<evidence type="ECO:0000313" key="2">
    <source>
        <dbReference type="Proteomes" id="UP000295285"/>
    </source>
</evidence>
<evidence type="ECO:0000313" key="1">
    <source>
        <dbReference type="EMBL" id="TCW45022.1"/>
    </source>
</evidence>
<organism evidence="1 2">
    <name type="scientific">Bacillus thuringiensis</name>
    <dbReference type="NCBI Taxonomy" id="1428"/>
    <lineage>
        <taxon>Bacteria</taxon>
        <taxon>Bacillati</taxon>
        <taxon>Bacillota</taxon>
        <taxon>Bacilli</taxon>
        <taxon>Bacillales</taxon>
        <taxon>Bacillaceae</taxon>
        <taxon>Bacillus</taxon>
        <taxon>Bacillus cereus group</taxon>
    </lineage>
</organism>
<name>A0A4R4AWY6_BACTU</name>
<dbReference type="AlphaFoldDB" id="A0A4R4AWY6"/>